<name>A0A5B9QR25_9BACT</name>
<evidence type="ECO:0000256" key="7">
    <source>
        <dbReference type="SAM" id="Phobius"/>
    </source>
</evidence>
<feature type="transmembrane region" description="Helical" evidence="7">
    <location>
        <begin position="250"/>
        <end position="270"/>
    </location>
</feature>
<keyword evidence="3 7" id="KW-0812">Transmembrane</keyword>
<feature type="transmembrane region" description="Helical" evidence="7">
    <location>
        <begin position="207"/>
        <end position="229"/>
    </location>
</feature>
<feature type="transmembrane region" description="Helical" evidence="7">
    <location>
        <begin position="136"/>
        <end position="155"/>
    </location>
</feature>
<dbReference type="Pfam" id="PF00939">
    <property type="entry name" value="Na_sulph_symp"/>
    <property type="match status" value="1"/>
</dbReference>
<organism evidence="8 9">
    <name type="scientific">Roseimaritima ulvae</name>
    <dbReference type="NCBI Taxonomy" id="980254"/>
    <lineage>
        <taxon>Bacteria</taxon>
        <taxon>Pseudomonadati</taxon>
        <taxon>Planctomycetota</taxon>
        <taxon>Planctomycetia</taxon>
        <taxon>Pirellulales</taxon>
        <taxon>Pirellulaceae</taxon>
        <taxon>Roseimaritima</taxon>
    </lineage>
</organism>
<gene>
    <name evidence="8" type="primary">sdcS</name>
    <name evidence="8" type="ORF">UC8_35810</name>
</gene>
<feature type="transmembrane region" description="Helical" evidence="7">
    <location>
        <begin position="30"/>
        <end position="49"/>
    </location>
</feature>
<keyword evidence="4 7" id="KW-1133">Transmembrane helix</keyword>
<feature type="transmembrane region" description="Helical" evidence="7">
    <location>
        <begin position="385"/>
        <end position="416"/>
    </location>
</feature>
<accession>A0A5B9QR25</accession>
<evidence type="ECO:0000256" key="6">
    <source>
        <dbReference type="SAM" id="MobiDB-lite"/>
    </source>
</evidence>
<feature type="transmembrane region" description="Helical" evidence="7">
    <location>
        <begin position="56"/>
        <end position="74"/>
    </location>
</feature>
<comment type="subcellular location">
    <subcellularLocation>
        <location evidence="1">Membrane</location>
        <topology evidence="1">Multi-pass membrane protein</topology>
    </subcellularLocation>
</comment>
<feature type="transmembrane region" description="Helical" evidence="7">
    <location>
        <begin position="167"/>
        <end position="187"/>
    </location>
</feature>
<evidence type="ECO:0000256" key="4">
    <source>
        <dbReference type="ARBA" id="ARBA00022989"/>
    </source>
</evidence>
<feature type="compositionally biased region" description="Gly residues" evidence="6">
    <location>
        <begin position="517"/>
        <end position="526"/>
    </location>
</feature>
<feature type="transmembrane region" description="Helical" evidence="7">
    <location>
        <begin position="346"/>
        <end position="364"/>
    </location>
</feature>
<feature type="region of interest" description="Disordered" evidence="6">
    <location>
        <begin position="495"/>
        <end position="526"/>
    </location>
</feature>
<dbReference type="PANTHER" id="PTHR10283:SF82">
    <property type="entry name" value="SOLUTE CARRIER FAMILY 13 MEMBER 2"/>
    <property type="match status" value="1"/>
</dbReference>
<keyword evidence="5 7" id="KW-0472">Membrane</keyword>
<evidence type="ECO:0000313" key="9">
    <source>
        <dbReference type="Proteomes" id="UP000325286"/>
    </source>
</evidence>
<dbReference type="PANTHER" id="PTHR10283">
    <property type="entry name" value="SOLUTE CARRIER FAMILY 13 MEMBER"/>
    <property type="match status" value="1"/>
</dbReference>
<dbReference type="PROSITE" id="PS51257">
    <property type="entry name" value="PROKAR_LIPOPROTEIN"/>
    <property type="match status" value="1"/>
</dbReference>
<proteinExistence type="predicted"/>
<feature type="transmembrane region" description="Helical" evidence="7">
    <location>
        <begin position="470"/>
        <end position="488"/>
    </location>
</feature>
<protein>
    <submittedName>
        <fullName evidence="8">Sodium-dependent dicarboxylate transporter SdcS</fullName>
    </submittedName>
</protein>
<dbReference type="InterPro" id="IPR031312">
    <property type="entry name" value="Na/sul_symport_CS"/>
</dbReference>
<dbReference type="EMBL" id="CP042914">
    <property type="protein sequence ID" value="QEG41557.1"/>
    <property type="molecule type" value="Genomic_DNA"/>
</dbReference>
<dbReference type="InterPro" id="IPR001898">
    <property type="entry name" value="SLC13A/DASS"/>
</dbReference>
<feature type="transmembrane region" description="Helical" evidence="7">
    <location>
        <begin position="80"/>
        <end position="99"/>
    </location>
</feature>
<sequence>MMQRIQSASLWGGPLLAVLTAVGCVQSGVAFPAACCAAVAVCCAVWWVFETLHLAVVGLLPFVAFPLLGVLSAGEVARSYGHSMILLLLGGFFLSAAMERSGAHRRLALQMVRAVGGAGGRRLVLGFMLATAGLSMWISNTATSLMILPVALAILNQTSDDRQLRTAMLLGIAYSASIGGMGTPIGTPPNVMMVAYVQRTFGHDVSFFEWMRVALPIVCVLLPIAWLWITRRVQGSRPLSMPTVGRWRSSEIRVMIVFVITALAWIFRAAPAGGWTAWLPATNASGGSTINDSTIALAASLALFIIPAGEDLDPPAEPSEDRATARSPQRRAPVSRLLDWPTAARVPWGILLMFGGGLALAAGFEQSGLSQLLGEQLSRVADQPLWLITLMVCLLVTFLTELTSSTATTSLLLPILGGLALASGLPFESILVPATISASCAFMLPVATAPNTIVFSAGQLSTATMARTGLILNLFAAVLITTVCTLTISPKQHDATAPAEAATSGGAVEHSPQPSGQPGGNGQDGR</sequence>
<evidence type="ECO:0000313" key="8">
    <source>
        <dbReference type="EMBL" id="QEG41557.1"/>
    </source>
</evidence>
<reference evidence="8 9" key="1">
    <citation type="submission" date="2019-08" db="EMBL/GenBank/DDBJ databases">
        <title>Deep-cultivation of Planctomycetes and their phenomic and genomic characterization uncovers novel biology.</title>
        <authorList>
            <person name="Wiegand S."/>
            <person name="Jogler M."/>
            <person name="Boedeker C."/>
            <person name="Pinto D."/>
            <person name="Vollmers J."/>
            <person name="Rivas-Marin E."/>
            <person name="Kohn T."/>
            <person name="Peeters S.H."/>
            <person name="Heuer A."/>
            <person name="Rast P."/>
            <person name="Oberbeckmann S."/>
            <person name="Bunk B."/>
            <person name="Jeske O."/>
            <person name="Meyerdierks A."/>
            <person name="Storesund J.E."/>
            <person name="Kallscheuer N."/>
            <person name="Luecker S."/>
            <person name="Lage O.M."/>
            <person name="Pohl T."/>
            <person name="Merkel B.J."/>
            <person name="Hornburger P."/>
            <person name="Mueller R.-W."/>
            <person name="Bruemmer F."/>
            <person name="Labrenz M."/>
            <person name="Spormann A.M."/>
            <person name="Op den Camp H."/>
            <person name="Overmann J."/>
            <person name="Amann R."/>
            <person name="Jetten M.S.M."/>
            <person name="Mascher T."/>
            <person name="Medema M.H."/>
            <person name="Devos D.P."/>
            <person name="Kaster A.-K."/>
            <person name="Ovreas L."/>
            <person name="Rohde M."/>
            <person name="Galperin M.Y."/>
            <person name="Jogler C."/>
        </authorList>
    </citation>
    <scope>NUCLEOTIDE SEQUENCE [LARGE SCALE GENOMIC DNA]</scope>
    <source>
        <strain evidence="8 9">UC8</strain>
    </source>
</reference>
<dbReference type="Proteomes" id="UP000325286">
    <property type="component" value="Chromosome"/>
</dbReference>
<dbReference type="KEGG" id="rul:UC8_35810"/>
<dbReference type="RefSeq" id="WP_238388702.1">
    <property type="nucleotide sequence ID" value="NZ_CP042914.1"/>
</dbReference>
<keyword evidence="9" id="KW-1185">Reference proteome</keyword>
<evidence type="ECO:0000256" key="5">
    <source>
        <dbReference type="ARBA" id="ARBA00023136"/>
    </source>
</evidence>
<evidence type="ECO:0000256" key="1">
    <source>
        <dbReference type="ARBA" id="ARBA00004141"/>
    </source>
</evidence>
<dbReference type="GO" id="GO:0005886">
    <property type="term" value="C:plasma membrane"/>
    <property type="evidence" value="ECO:0007669"/>
    <property type="project" value="TreeGrafter"/>
</dbReference>
<dbReference type="PROSITE" id="PS01271">
    <property type="entry name" value="NA_SULFATE"/>
    <property type="match status" value="1"/>
</dbReference>
<dbReference type="GO" id="GO:0015141">
    <property type="term" value="F:succinate transmembrane transporter activity"/>
    <property type="evidence" value="ECO:0007669"/>
    <property type="project" value="UniProtKB-ARBA"/>
</dbReference>
<dbReference type="AlphaFoldDB" id="A0A5B9QR25"/>
<feature type="transmembrane region" description="Helical" evidence="7">
    <location>
        <begin position="436"/>
        <end position="458"/>
    </location>
</feature>
<evidence type="ECO:0000256" key="2">
    <source>
        <dbReference type="ARBA" id="ARBA00022448"/>
    </source>
</evidence>
<evidence type="ECO:0000256" key="3">
    <source>
        <dbReference type="ARBA" id="ARBA00022692"/>
    </source>
</evidence>
<dbReference type="CDD" id="cd01115">
    <property type="entry name" value="SLC13_permease"/>
    <property type="match status" value="1"/>
</dbReference>
<keyword evidence="2" id="KW-0813">Transport</keyword>